<dbReference type="OrthoDB" id="420169at2759"/>
<evidence type="ECO:0000313" key="3">
    <source>
        <dbReference type="Proteomes" id="UP000765509"/>
    </source>
</evidence>
<dbReference type="EMBL" id="AVOT02006648">
    <property type="protein sequence ID" value="MBW0482097.1"/>
    <property type="molecule type" value="Genomic_DNA"/>
</dbReference>
<sequence>MLRWKIAIQRYGGNMIIIYKECTSHTNEDGLIRWPQDNIKRNPAYDPELAAKIPIHFMEIDRRKNFRFSECTPGSGTPDSEETESERTETPILGISSSELHKELFSAMMRLMPNKNSGAYCYNSIKRNTGTQNWNPN</sequence>
<proteinExistence type="predicted"/>
<accession>A0A9Q3GWK2</accession>
<dbReference type="AlphaFoldDB" id="A0A9Q3GWK2"/>
<dbReference type="Proteomes" id="UP000765509">
    <property type="component" value="Unassembled WGS sequence"/>
</dbReference>
<organism evidence="2 3">
    <name type="scientific">Austropuccinia psidii MF-1</name>
    <dbReference type="NCBI Taxonomy" id="1389203"/>
    <lineage>
        <taxon>Eukaryota</taxon>
        <taxon>Fungi</taxon>
        <taxon>Dikarya</taxon>
        <taxon>Basidiomycota</taxon>
        <taxon>Pucciniomycotina</taxon>
        <taxon>Pucciniomycetes</taxon>
        <taxon>Pucciniales</taxon>
        <taxon>Sphaerophragmiaceae</taxon>
        <taxon>Austropuccinia</taxon>
    </lineage>
</organism>
<reference evidence="2" key="1">
    <citation type="submission" date="2021-03" db="EMBL/GenBank/DDBJ databases">
        <title>Draft genome sequence of rust myrtle Austropuccinia psidii MF-1, a brazilian biotype.</title>
        <authorList>
            <person name="Quecine M.C."/>
            <person name="Pachon D.M.R."/>
            <person name="Bonatelli M.L."/>
            <person name="Correr F.H."/>
            <person name="Franceschini L.M."/>
            <person name="Leite T.F."/>
            <person name="Margarido G.R.A."/>
            <person name="Almeida C.A."/>
            <person name="Ferrarezi J.A."/>
            <person name="Labate C.A."/>
        </authorList>
    </citation>
    <scope>NUCLEOTIDE SEQUENCE</scope>
    <source>
        <strain evidence="2">MF-1</strain>
    </source>
</reference>
<evidence type="ECO:0000313" key="2">
    <source>
        <dbReference type="EMBL" id="MBW0482097.1"/>
    </source>
</evidence>
<evidence type="ECO:0000256" key="1">
    <source>
        <dbReference type="SAM" id="MobiDB-lite"/>
    </source>
</evidence>
<comment type="caution">
    <text evidence="2">The sequence shown here is derived from an EMBL/GenBank/DDBJ whole genome shotgun (WGS) entry which is preliminary data.</text>
</comment>
<name>A0A9Q3GWK2_9BASI</name>
<gene>
    <name evidence="2" type="ORF">O181_021812</name>
</gene>
<feature type="region of interest" description="Disordered" evidence="1">
    <location>
        <begin position="68"/>
        <end position="89"/>
    </location>
</feature>
<protein>
    <submittedName>
        <fullName evidence="2">Uncharacterized protein</fullName>
    </submittedName>
</protein>
<keyword evidence="3" id="KW-1185">Reference proteome</keyword>